<evidence type="ECO:0000259" key="2">
    <source>
        <dbReference type="PROSITE" id="PS50035"/>
    </source>
</evidence>
<protein>
    <submittedName>
        <fullName evidence="3">Phospholipase</fullName>
    </submittedName>
</protein>
<dbReference type="SUPFAM" id="SSF56024">
    <property type="entry name" value="Phospholipase D/nuclease"/>
    <property type="match status" value="2"/>
</dbReference>
<dbReference type="InterPro" id="IPR001736">
    <property type="entry name" value="PLipase_D/transphosphatidylase"/>
</dbReference>
<feature type="chain" id="PRO_5038455581" evidence="1">
    <location>
        <begin position="25"/>
        <end position="400"/>
    </location>
</feature>
<organism evidence="3 4">
    <name type="scientific">Candidatus Geothrix skivensis</name>
    <dbReference type="NCBI Taxonomy" id="2954439"/>
    <lineage>
        <taxon>Bacteria</taxon>
        <taxon>Pseudomonadati</taxon>
        <taxon>Acidobacteriota</taxon>
        <taxon>Holophagae</taxon>
        <taxon>Holophagales</taxon>
        <taxon>Holophagaceae</taxon>
        <taxon>Geothrix</taxon>
    </lineage>
</organism>
<dbReference type="PROSITE" id="PS50035">
    <property type="entry name" value="PLD"/>
    <property type="match status" value="2"/>
</dbReference>
<dbReference type="InterPro" id="IPR050874">
    <property type="entry name" value="Diverse_PLD-related"/>
</dbReference>
<name>A0A9D7XKU7_9BACT</name>
<dbReference type="GO" id="GO:0003824">
    <property type="term" value="F:catalytic activity"/>
    <property type="evidence" value="ECO:0007669"/>
    <property type="project" value="InterPro"/>
</dbReference>
<dbReference type="AlphaFoldDB" id="A0A9D7XKU7"/>
<dbReference type="InterPro" id="IPR025202">
    <property type="entry name" value="PLD-like_dom"/>
</dbReference>
<keyword evidence="1" id="KW-0732">Signal</keyword>
<dbReference type="PANTHER" id="PTHR10185">
    <property type="entry name" value="PHOSPHOLIPASE D - RELATED"/>
    <property type="match status" value="1"/>
</dbReference>
<evidence type="ECO:0000313" key="3">
    <source>
        <dbReference type="EMBL" id="MBK9795890.1"/>
    </source>
</evidence>
<dbReference type="EMBL" id="JADKIO010000005">
    <property type="protein sequence ID" value="MBK9795890.1"/>
    <property type="molecule type" value="Genomic_DNA"/>
</dbReference>
<dbReference type="GO" id="GO:0006793">
    <property type="term" value="P:phosphorus metabolic process"/>
    <property type="evidence" value="ECO:0007669"/>
    <property type="project" value="UniProtKB-ARBA"/>
</dbReference>
<feature type="domain" description="PLD phosphodiesterase" evidence="2">
    <location>
        <begin position="138"/>
        <end position="165"/>
    </location>
</feature>
<gene>
    <name evidence="3" type="ORF">IPP58_05250</name>
</gene>
<sequence length="400" mass="44249">MILRPLLLILTVGLAMIAPRSALAQTGLQPEAPRTQLVQSIPVETDLADPDLPFAREVWVAMIRGARTSFEAAEFYVTNRPGSALETVLAELESAGKRGVKVRFLLSSRMLEQDPASVARLRGIPGAEVRSFDLAGVSTGILHAKYFLVDGREAFLGSQNFDWRALEHIHELGVRTTEPVIVSRLSRLFAIDWAFAAERKLNAFPVQPRPSARSKVELVASPPFLTPKDIRPSIEALLDLLDQAKLTVRVQLLTYSPISGQDRYWPVLDNALRAAAVRGVKVKLLVSDWVLGGRALPHLKALTLIPNLEVRVASIPEAKEGHIPFARVIHSKYLVADGEHLALGTSNWEESYFSGSRNLELVFRDTPLANQAAAVFDRLWGSRYAFALEPLTAYEKRKVD</sequence>
<evidence type="ECO:0000256" key="1">
    <source>
        <dbReference type="SAM" id="SignalP"/>
    </source>
</evidence>
<evidence type="ECO:0000313" key="4">
    <source>
        <dbReference type="Proteomes" id="UP000886657"/>
    </source>
</evidence>
<feature type="signal peptide" evidence="1">
    <location>
        <begin position="1"/>
        <end position="24"/>
    </location>
</feature>
<dbReference type="Pfam" id="PF13091">
    <property type="entry name" value="PLDc_2"/>
    <property type="match status" value="2"/>
</dbReference>
<dbReference type="PANTHER" id="PTHR10185:SF17">
    <property type="entry name" value="GM01519P-RELATED"/>
    <property type="match status" value="1"/>
</dbReference>
<reference evidence="3" key="1">
    <citation type="submission" date="2020-10" db="EMBL/GenBank/DDBJ databases">
        <title>Connecting structure to function with the recovery of over 1000 high-quality activated sludge metagenome-assembled genomes encoding full-length rRNA genes using long-read sequencing.</title>
        <authorList>
            <person name="Singleton C.M."/>
            <person name="Petriglieri F."/>
            <person name="Kristensen J.M."/>
            <person name="Kirkegaard R.H."/>
            <person name="Michaelsen T.Y."/>
            <person name="Andersen M.H."/>
            <person name="Karst S.M."/>
            <person name="Dueholm M.S."/>
            <person name="Nielsen P.H."/>
            <person name="Albertsen M."/>
        </authorList>
    </citation>
    <scope>NUCLEOTIDE SEQUENCE</scope>
    <source>
        <strain evidence="3">Skiv_18-Q3-R9-52_MAXAC.067</strain>
    </source>
</reference>
<dbReference type="Gene3D" id="3.30.870.10">
    <property type="entry name" value="Endonuclease Chain A"/>
    <property type="match status" value="2"/>
</dbReference>
<proteinExistence type="predicted"/>
<feature type="domain" description="PLD phosphodiesterase" evidence="2">
    <location>
        <begin position="325"/>
        <end position="352"/>
    </location>
</feature>
<dbReference type="SMART" id="SM00155">
    <property type="entry name" value="PLDc"/>
    <property type="match status" value="2"/>
</dbReference>
<accession>A0A9D7XKU7</accession>
<dbReference type="CDD" id="cd09107">
    <property type="entry name" value="PLDc_vPLD3_4_5_like_2"/>
    <property type="match status" value="1"/>
</dbReference>
<comment type="caution">
    <text evidence="3">The sequence shown here is derived from an EMBL/GenBank/DDBJ whole genome shotgun (WGS) entry which is preliminary data.</text>
</comment>
<dbReference type="Proteomes" id="UP000886657">
    <property type="component" value="Unassembled WGS sequence"/>
</dbReference>